<keyword evidence="5" id="KW-1133">Transmembrane helix</keyword>
<feature type="transmembrane region" description="Helical" evidence="5">
    <location>
        <begin position="439"/>
        <end position="457"/>
    </location>
</feature>
<protein>
    <recommendedName>
        <fullName evidence="5">Polyamine aminopropyltransferase</fullName>
    </recommendedName>
    <alternativeName>
        <fullName evidence="5">Putrescine aminopropyltransferase</fullName>
        <shortName evidence="5">PAPT</shortName>
    </alternativeName>
    <alternativeName>
        <fullName evidence="5">Spermidine synthase</fullName>
        <shortName evidence="5">SPDS</shortName>
        <shortName evidence="5">SPDSY</shortName>
        <ecNumber evidence="5">2.5.1.16</ecNumber>
    </alternativeName>
</protein>
<name>A0A4Y9PJD2_9BRAD</name>
<keyword evidence="5" id="KW-1003">Cell membrane</keyword>
<organism evidence="8 9">
    <name type="scientific">Bradyrhizobium frederickii</name>
    <dbReference type="NCBI Taxonomy" id="2560054"/>
    <lineage>
        <taxon>Bacteria</taxon>
        <taxon>Pseudomonadati</taxon>
        <taxon>Pseudomonadota</taxon>
        <taxon>Alphaproteobacteria</taxon>
        <taxon>Hyphomicrobiales</taxon>
        <taxon>Nitrobacteraceae</taxon>
        <taxon>Bradyrhizobium</taxon>
    </lineage>
</organism>
<dbReference type="Pfam" id="PF01564">
    <property type="entry name" value="Spermine_synth"/>
    <property type="match status" value="1"/>
</dbReference>
<dbReference type="InterPro" id="IPR030374">
    <property type="entry name" value="PABS"/>
</dbReference>
<dbReference type="UniPathway" id="UPA00248">
    <property type="reaction ID" value="UER00314"/>
</dbReference>
<comment type="subcellular location">
    <subcellularLocation>
        <location evidence="5">Cell membrane</location>
        <topology evidence="5">Multi-pass membrane protein</topology>
    </subcellularLocation>
</comment>
<feature type="transmembrane region" description="Helical" evidence="5">
    <location>
        <begin position="256"/>
        <end position="276"/>
    </location>
</feature>
<keyword evidence="3 5" id="KW-0745">Spermidine biosynthesis</keyword>
<feature type="transmembrane region" description="Helical" evidence="5">
    <location>
        <begin position="131"/>
        <end position="164"/>
    </location>
</feature>
<dbReference type="InterPro" id="IPR029063">
    <property type="entry name" value="SAM-dependent_MTases_sf"/>
</dbReference>
<dbReference type="SUPFAM" id="SSF103473">
    <property type="entry name" value="MFS general substrate transporter"/>
    <property type="match status" value="1"/>
</dbReference>
<evidence type="ECO:0000256" key="3">
    <source>
        <dbReference type="ARBA" id="ARBA00023066"/>
    </source>
</evidence>
<comment type="caution">
    <text evidence="5">Lacks conserved residue(s) required for the propagation of feature annotation.</text>
</comment>
<gene>
    <name evidence="5" type="primary">speE</name>
    <name evidence="8" type="ORF">E4K64_00160</name>
</gene>
<comment type="similarity">
    <text evidence="1 5">Belongs to the spermidine/spermine synthase family.</text>
</comment>
<dbReference type="RefSeq" id="WP_135161622.1">
    <property type="nucleotide sequence ID" value="NZ_SPQS01000001.1"/>
</dbReference>
<evidence type="ECO:0000256" key="5">
    <source>
        <dbReference type="HAMAP-Rule" id="MF_00198"/>
    </source>
</evidence>
<keyword evidence="5" id="KW-0812">Transmembrane</keyword>
<dbReference type="CDD" id="cd06174">
    <property type="entry name" value="MFS"/>
    <property type="match status" value="1"/>
</dbReference>
<feature type="transmembrane region" description="Helical" evidence="5">
    <location>
        <begin position="282"/>
        <end position="304"/>
    </location>
</feature>
<dbReference type="GO" id="GO:0010487">
    <property type="term" value="F:thermospermine synthase activity"/>
    <property type="evidence" value="ECO:0007669"/>
    <property type="project" value="UniProtKB-ARBA"/>
</dbReference>
<dbReference type="EMBL" id="SPQS01000001">
    <property type="protein sequence ID" value="TFV80290.1"/>
    <property type="molecule type" value="Genomic_DNA"/>
</dbReference>
<feature type="transmembrane region" description="Helical" evidence="5">
    <location>
        <begin position="90"/>
        <end position="111"/>
    </location>
</feature>
<feature type="domain" description="PABS" evidence="7">
    <location>
        <begin position="485"/>
        <end position="727"/>
    </location>
</feature>
<evidence type="ECO:0000256" key="1">
    <source>
        <dbReference type="ARBA" id="ARBA00007867"/>
    </source>
</evidence>
<comment type="subunit">
    <text evidence="5">Homodimer or homotetramer.</text>
</comment>
<dbReference type="PROSITE" id="PS51006">
    <property type="entry name" value="PABS_2"/>
    <property type="match status" value="1"/>
</dbReference>
<dbReference type="SUPFAM" id="SSF53335">
    <property type="entry name" value="S-adenosyl-L-methionine-dependent methyltransferases"/>
    <property type="match status" value="1"/>
</dbReference>
<feature type="transmembrane region" description="Helical" evidence="5">
    <location>
        <begin position="206"/>
        <end position="225"/>
    </location>
</feature>
<comment type="function">
    <text evidence="5">Catalyzes the irreversible transfer of a propylamine group from the amino donor S-adenosylmethioninamine (decarboxy-AdoMet) to putrescine (1,4-diaminobutane) to yield spermidine.</text>
</comment>
<feature type="transmembrane region" description="Helical" evidence="5">
    <location>
        <begin position="367"/>
        <end position="389"/>
    </location>
</feature>
<feature type="transmembrane region" description="Helical" evidence="5">
    <location>
        <begin position="325"/>
        <end position="347"/>
    </location>
</feature>
<dbReference type="InterPro" id="IPR036259">
    <property type="entry name" value="MFS_trans_sf"/>
</dbReference>
<feature type="transmembrane region" description="Helical" evidence="5">
    <location>
        <begin position="24"/>
        <end position="46"/>
    </location>
</feature>
<dbReference type="InterPro" id="IPR001045">
    <property type="entry name" value="Spermi_synthase"/>
</dbReference>
<dbReference type="GO" id="GO:0005886">
    <property type="term" value="C:plasma membrane"/>
    <property type="evidence" value="ECO:0007669"/>
    <property type="project" value="UniProtKB-SubCell"/>
</dbReference>
<feature type="binding site" evidence="5">
    <location>
        <position position="591"/>
    </location>
    <ligand>
        <name>S-methyl-5'-thioadenosine</name>
        <dbReference type="ChEBI" id="CHEBI:17509"/>
    </ligand>
</feature>
<feature type="transmembrane region" description="Helical" evidence="5">
    <location>
        <begin position="469"/>
        <end position="488"/>
    </location>
</feature>
<feature type="transmembrane region" description="Helical" evidence="5">
    <location>
        <begin position="176"/>
        <end position="200"/>
    </location>
</feature>
<comment type="catalytic activity">
    <reaction evidence="5">
        <text>S-adenosyl 3-(methylsulfanyl)propylamine + putrescine = S-methyl-5'-thioadenosine + spermidine + H(+)</text>
        <dbReference type="Rhea" id="RHEA:12721"/>
        <dbReference type="ChEBI" id="CHEBI:15378"/>
        <dbReference type="ChEBI" id="CHEBI:17509"/>
        <dbReference type="ChEBI" id="CHEBI:57443"/>
        <dbReference type="ChEBI" id="CHEBI:57834"/>
        <dbReference type="ChEBI" id="CHEBI:326268"/>
        <dbReference type="EC" id="2.5.1.16"/>
    </reaction>
</comment>
<dbReference type="Gene3D" id="3.40.50.150">
    <property type="entry name" value="Vaccinia Virus protein VP39"/>
    <property type="match status" value="1"/>
</dbReference>
<dbReference type="NCBIfam" id="NF037959">
    <property type="entry name" value="MFS_SpdSyn"/>
    <property type="match status" value="2"/>
</dbReference>
<evidence type="ECO:0000256" key="4">
    <source>
        <dbReference type="ARBA" id="ARBA00023115"/>
    </source>
</evidence>
<feature type="binding site" evidence="5">
    <location>
        <begin position="622"/>
        <end position="623"/>
    </location>
    <ligand>
        <name>S-methyl-5'-thioadenosine</name>
        <dbReference type="ChEBI" id="CHEBI:17509"/>
    </ligand>
</feature>
<accession>A0A4Y9PJD2</accession>
<dbReference type="GO" id="GO:0008295">
    <property type="term" value="P:spermidine biosynthetic process"/>
    <property type="evidence" value="ECO:0007669"/>
    <property type="project" value="UniProtKB-UniRule"/>
</dbReference>
<dbReference type="PANTHER" id="PTHR43317:SF1">
    <property type="entry name" value="THERMOSPERMINE SYNTHASE ACAULIS5"/>
    <property type="match status" value="1"/>
</dbReference>
<dbReference type="PANTHER" id="PTHR43317">
    <property type="entry name" value="THERMOSPERMINE SYNTHASE ACAULIS5"/>
    <property type="match status" value="1"/>
</dbReference>
<evidence type="ECO:0000256" key="2">
    <source>
        <dbReference type="ARBA" id="ARBA00022679"/>
    </source>
</evidence>
<keyword evidence="4 5" id="KW-0620">Polyamine biosynthesis</keyword>
<feature type="transmembrane region" description="Helical" evidence="5">
    <location>
        <begin position="410"/>
        <end position="433"/>
    </location>
</feature>
<proteinExistence type="inferred from homology"/>
<dbReference type="Gene3D" id="1.20.1250.20">
    <property type="entry name" value="MFS general substrate transporter like domains"/>
    <property type="match status" value="1"/>
</dbReference>
<feature type="active site" description="Proton acceptor" evidence="5 6">
    <location>
        <position position="640"/>
    </location>
</feature>
<reference evidence="8 9" key="1">
    <citation type="submission" date="2019-03" db="EMBL/GenBank/DDBJ databases">
        <title>Bradyrhizobium strains diversity.</title>
        <authorList>
            <person name="Urquiaga M.C.O."/>
            <person name="Hungria M."/>
            <person name="Delamuta J.R.M."/>
            <person name="Klepa M.S."/>
        </authorList>
    </citation>
    <scope>NUCLEOTIDE SEQUENCE [LARGE SCALE GENOMIC DNA]</scope>
    <source>
        <strain evidence="8 9">CNPSo 3426</strain>
    </source>
</reference>
<dbReference type="HAMAP" id="MF_00198">
    <property type="entry name" value="Spermidine_synth"/>
    <property type="match status" value="1"/>
</dbReference>
<keyword evidence="5" id="KW-0472">Membrane</keyword>
<dbReference type="Proteomes" id="UP000297700">
    <property type="component" value="Unassembled WGS sequence"/>
</dbReference>
<evidence type="ECO:0000259" key="7">
    <source>
        <dbReference type="PROSITE" id="PS51006"/>
    </source>
</evidence>
<dbReference type="GO" id="GO:0004766">
    <property type="term" value="F:spermidine synthase activity"/>
    <property type="evidence" value="ECO:0007669"/>
    <property type="project" value="UniProtKB-UniRule"/>
</dbReference>
<comment type="caution">
    <text evidence="8">The sequence shown here is derived from an EMBL/GenBank/DDBJ whole genome shotgun (WGS) entry which is preliminary data.</text>
</comment>
<keyword evidence="2 5" id="KW-0808">Transferase</keyword>
<feature type="transmembrane region" description="Helical" evidence="5">
    <location>
        <begin position="58"/>
        <end position="78"/>
    </location>
</feature>
<comment type="pathway">
    <text evidence="5">Amine and polyamine biosynthesis; spermidine biosynthesis; spermidine from putrescine: step 1/1.</text>
</comment>
<evidence type="ECO:0000256" key="6">
    <source>
        <dbReference type="PROSITE-ProRule" id="PRU00354"/>
    </source>
</evidence>
<dbReference type="EC" id="2.5.1.16" evidence="5"/>
<sequence length="841" mass="91787">MQMVLVTAVSEAFRRARWRTSTGLVSLFCLLFFFSGTTSLIYQVAWVRSLSLFFGSDVYSATITLAVFMGGLALGSWLASHFVDTWTRPIAIYGLFEIAIGLAALAVASMLDWFHDSYRLIYNQHFESAPWVYNGFRMVVATSSLIVPTTLMGATLPLLVRYFVRQADQLGQRAGTFYAMNTLGAFCGTLVGGFVLLPMFGVSRTVALAASLNFAIGVVALFMGVKRTSASGLSGNAIAASPGPAVHKISKLERRAVLAAMALSGLAALALEVVWMRVLVQSFSATVYAFAIMLACFLFGIYYGSFKASRCADRSPLPAKTLSGLLIGLAVASTFLAVCTYLVPHLFGMLVWSLTAILKDAFGTASVVAQFIVASLVILGPTIMLGATFPFAVKAVTSDLERRGSDTGRVYAVSTTGGIIGSLLAGFVFLPFLGARLSLLIIGGLFAFAGLLLSHALRSGAMPTTLRLPFVIAGLGAMAVFSAISVALPSQTVANYGLQRSTQPQVLHHREGVAHTVSVVRNDSGTIIMMVNGNVEADTSLIQRRHFVLKAHLPLLLHPNPEQIGVVGLGLGITLRSTTRYPTVRRVRLIELTSDMVEAHQHLKEITDDVMRNPKIHLRIDDGRNFMAMSDEQFDLITADPIHPRITGVGFLYTREYYEVIKARLRPGGIVTQWMPMYSISPRSFDAAFRTFAQAFPNASFWYVRGHGLFVATIEPMSVDCRNLAAEFANPLVREDFSSIQINSPAQFLGHLLMDSDHIRSYLARSANDEVNTDDNAYLEYRTPFEFLGRTDAIIPDLIRHAGWSPERIMRNCSAEQAAAASDEFQKRLGRIPVELTEPLQ</sequence>
<dbReference type="AlphaFoldDB" id="A0A4Y9PJD2"/>
<evidence type="ECO:0000313" key="8">
    <source>
        <dbReference type="EMBL" id="TFV80290.1"/>
    </source>
</evidence>
<evidence type="ECO:0000313" key="9">
    <source>
        <dbReference type="Proteomes" id="UP000297700"/>
    </source>
</evidence>